<dbReference type="EMBL" id="KZ110594">
    <property type="protein sequence ID" value="OSX64329.1"/>
    <property type="molecule type" value="Genomic_DNA"/>
</dbReference>
<dbReference type="OrthoDB" id="60092at2759"/>
<dbReference type="GO" id="GO:0031573">
    <property type="term" value="P:mitotic intra-S DNA damage checkpoint signaling"/>
    <property type="evidence" value="ECO:0007669"/>
    <property type="project" value="TreeGrafter"/>
</dbReference>
<evidence type="ECO:0008006" key="3">
    <source>
        <dbReference type="Google" id="ProtNLM"/>
    </source>
</evidence>
<dbReference type="GO" id="GO:0006281">
    <property type="term" value="P:DNA repair"/>
    <property type="evidence" value="ECO:0007669"/>
    <property type="project" value="TreeGrafter"/>
</dbReference>
<dbReference type="InterPro" id="IPR007268">
    <property type="entry name" value="Rad9/Ddc1"/>
</dbReference>
<dbReference type="SUPFAM" id="SSF55979">
    <property type="entry name" value="DNA clamp"/>
    <property type="match status" value="1"/>
</dbReference>
<name>A0A1X6N6Q5_9APHY</name>
<dbReference type="GO" id="GO:0000076">
    <property type="term" value="P:DNA replication checkpoint signaling"/>
    <property type="evidence" value="ECO:0007669"/>
    <property type="project" value="TreeGrafter"/>
</dbReference>
<dbReference type="STRING" id="670580.A0A1X6N6Q5"/>
<dbReference type="InterPro" id="IPR046938">
    <property type="entry name" value="DNA_clamp_sf"/>
</dbReference>
<dbReference type="GO" id="GO:0071479">
    <property type="term" value="P:cellular response to ionizing radiation"/>
    <property type="evidence" value="ECO:0007669"/>
    <property type="project" value="TreeGrafter"/>
</dbReference>
<proteinExistence type="predicted"/>
<keyword evidence="2" id="KW-1185">Reference proteome</keyword>
<dbReference type="AlphaFoldDB" id="A0A1X6N6Q5"/>
<accession>A0A1X6N6Q5</accession>
<dbReference type="RefSeq" id="XP_024341123.1">
    <property type="nucleotide sequence ID" value="XM_024483085.1"/>
</dbReference>
<organism evidence="1 2">
    <name type="scientific">Postia placenta MAD-698-R-SB12</name>
    <dbReference type="NCBI Taxonomy" id="670580"/>
    <lineage>
        <taxon>Eukaryota</taxon>
        <taxon>Fungi</taxon>
        <taxon>Dikarya</taxon>
        <taxon>Basidiomycota</taxon>
        <taxon>Agaricomycotina</taxon>
        <taxon>Agaricomycetes</taxon>
        <taxon>Polyporales</taxon>
        <taxon>Adustoporiaceae</taxon>
        <taxon>Rhodonia</taxon>
    </lineage>
</organism>
<evidence type="ECO:0000313" key="2">
    <source>
        <dbReference type="Proteomes" id="UP000194127"/>
    </source>
</evidence>
<feature type="non-terminal residue" evidence="1">
    <location>
        <position position="1"/>
    </location>
</feature>
<gene>
    <name evidence="1" type="ORF">POSPLADRAFT_1090787</name>
</gene>
<dbReference type="Pfam" id="PF04139">
    <property type="entry name" value="Rad9"/>
    <property type="match status" value="1"/>
</dbReference>
<dbReference type="GeneID" id="36328034"/>
<dbReference type="Proteomes" id="UP000194127">
    <property type="component" value="Unassembled WGS sequence"/>
</dbReference>
<dbReference type="GO" id="GO:0030896">
    <property type="term" value="C:checkpoint clamp complex"/>
    <property type="evidence" value="ECO:0007669"/>
    <property type="project" value="InterPro"/>
</dbReference>
<dbReference type="PANTHER" id="PTHR15237:SF0">
    <property type="entry name" value="CELL CYCLE CHECKPOINT CONTROL PROTEIN"/>
    <property type="match status" value="1"/>
</dbReference>
<reference evidence="1 2" key="1">
    <citation type="submission" date="2017-04" db="EMBL/GenBank/DDBJ databases">
        <title>Genome Sequence of the Model Brown-Rot Fungus Postia placenta SB12.</title>
        <authorList>
            <consortium name="DOE Joint Genome Institute"/>
            <person name="Gaskell J."/>
            <person name="Kersten P."/>
            <person name="Larrondo L.F."/>
            <person name="Canessa P."/>
            <person name="Martinez D."/>
            <person name="Hibbett D."/>
            <person name="Schmoll M."/>
            <person name="Kubicek C.P."/>
            <person name="Martinez A.T."/>
            <person name="Yadav J."/>
            <person name="Master E."/>
            <person name="Magnuson J.K."/>
            <person name="James T."/>
            <person name="Yaver D."/>
            <person name="Berka R."/>
            <person name="Labutti K."/>
            <person name="Lipzen A."/>
            <person name="Aerts A."/>
            <person name="Barry K."/>
            <person name="Henrissat B."/>
            <person name="Blanchette R."/>
            <person name="Grigoriev I."/>
            <person name="Cullen D."/>
        </authorList>
    </citation>
    <scope>NUCLEOTIDE SEQUENCE [LARGE SCALE GENOMIC DNA]</scope>
    <source>
        <strain evidence="1 2">MAD-698-R-SB12</strain>
    </source>
</reference>
<dbReference type="Gene3D" id="3.70.10.10">
    <property type="match status" value="1"/>
</dbReference>
<evidence type="ECO:0000313" key="1">
    <source>
        <dbReference type="EMBL" id="OSX64329.1"/>
    </source>
</evidence>
<feature type="non-terminal residue" evidence="1">
    <location>
        <position position="280"/>
    </location>
</feature>
<sequence length="280" mass="30877">LTRALVCLSRYGENLIINARQDTFTLSTVNSSQSAYCRFRYTKNFFSKYYVGNKRGSGGTEEPPPTTGQLLTKSLLSILKHKTFDKTVEKCELSIVDPDGAQDPDNEEVDSLESKMIVRLHCKHGVIKTHRLLLSTPIALLAPEVPDTSYKSQVSIGPKAVRDIIEHFPLAKGSKSDPQLVWTFGDDEVKVKSIETSLDAKGKAQLSTELTISAEEFEQYDICDVPTTLAFHLREQATIAFAEAGSLSLSIEFTDTTSPLYIALDGDLSDNFFVIAASTL</sequence>
<dbReference type="PANTHER" id="PTHR15237">
    <property type="entry name" value="DNA REPAIR PROTEIN RAD9"/>
    <property type="match status" value="1"/>
</dbReference>
<protein>
    <recommendedName>
        <fullName evidence="3">Checkpoint protein</fullName>
    </recommendedName>
</protein>